<dbReference type="PROSITE" id="PS00571">
    <property type="entry name" value="AMIDASES"/>
    <property type="match status" value="1"/>
</dbReference>
<dbReference type="KEGG" id="smf:Smon_0612"/>
<dbReference type="OrthoDB" id="9811471at2"/>
<proteinExistence type="predicted"/>
<organism evidence="2 3">
    <name type="scientific">Streptobacillus moniliformis (strain ATCC 14647 / DSM 12112 / NCTC 10651 / 9901)</name>
    <dbReference type="NCBI Taxonomy" id="519441"/>
    <lineage>
        <taxon>Bacteria</taxon>
        <taxon>Fusobacteriati</taxon>
        <taxon>Fusobacteriota</taxon>
        <taxon>Fusobacteriia</taxon>
        <taxon>Fusobacteriales</taxon>
        <taxon>Leptotrichiaceae</taxon>
        <taxon>Streptobacillus</taxon>
    </lineage>
</organism>
<dbReference type="Gene3D" id="3.90.1300.10">
    <property type="entry name" value="Amidase signature (AS) domain"/>
    <property type="match status" value="1"/>
</dbReference>
<dbReference type="STRING" id="519441.Smon_0612"/>
<gene>
    <name evidence="2" type="ordered locus">Smon_0612</name>
</gene>
<dbReference type="eggNOG" id="COG0154">
    <property type="taxonomic scope" value="Bacteria"/>
</dbReference>
<keyword evidence="2" id="KW-0378">Hydrolase</keyword>
<dbReference type="PANTHER" id="PTHR43372:SF4">
    <property type="entry name" value="FATTY-ACID AMIDE HYDROLASE 2"/>
    <property type="match status" value="1"/>
</dbReference>
<dbReference type="InterPro" id="IPR036928">
    <property type="entry name" value="AS_sf"/>
</dbReference>
<dbReference type="InterPro" id="IPR020556">
    <property type="entry name" value="Amidase_CS"/>
</dbReference>
<dbReference type="SUPFAM" id="SSF75304">
    <property type="entry name" value="Amidase signature (AS) enzymes"/>
    <property type="match status" value="1"/>
</dbReference>
<dbReference type="GO" id="GO:0004040">
    <property type="term" value="F:amidase activity"/>
    <property type="evidence" value="ECO:0007669"/>
    <property type="project" value="UniProtKB-EC"/>
</dbReference>
<dbReference type="Proteomes" id="UP000002072">
    <property type="component" value="Chromosome"/>
</dbReference>
<evidence type="ECO:0000259" key="1">
    <source>
        <dbReference type="Pfam" id="PF01425"/>
    </source>
</evidence>
<protein>
    <submittedName>
        <fullName evidence="2">Amidase</fullName>
        <ecNumber evidence="2">3.5.1.4</ecNumber>
    </submittedName>
</protein>
<name>D1AXR4_STRM9</name>
<dbReference type="PANTHER" id="PTHR43372">
    <property type="entry name" value="FATTY-ACID AMIDE HYDROLASE"/>
    <property type="match status" value="1"/>
</dbReference>
<feature type="domain" description="Amidase" evidence="1">
    <location>
        <begin position="101"/>
        <end position="509"/>
    </location>
</feature>
<dbReference type="GO" id="GO:0012505">
    <property type="term" value="C:endomembrane system"/>
    <property type="evidence" value="ECO:0007669"/>
    <property type="project" value="TreeGrafter"/>
</dbReference>
<dbReference type="EMBL" id="CP001779">
    <property type="protein sequence ID" value="ACZ01090.1"/>
    <property type="molecule type" value="Genomic_DNA"/>
</dbReference>
<dbReference type="EC" id="3.5.1.4" evidence="2"/>
<accession>D1AXR4</accession>
<dbReference type="AlphaFoldDB" id="D1AXR4"/>
<dbReference type="InterPro" id="IPR023631">
    <property type="entry name" value="Amidase_dom"/>
</dbReference>
<keyword evidence="3" id="KW-1185">Reference proteome</keyword>
<dbReference type="GeneID" id="29672820"/>
<evidence type="ECO:0000313" key="3">
    <source>
        <dbReference type="Proteomes" id="UP000002072"/>
    </source>
</evidence>
<dbReference type="RefSeq" id="WP_012858642.1">
    <property type="nucleotide sequence ID" value="NC_013515.1"/>
</dbReference>
<evidence type="ECO:0000313" key="2">
    <source>
        <dbReference type="EMBL" id="ACZ01090.1"/>
    </source>
</evidence>
<dbReference type="HOGENOM" id="CLU_009600_0_4_0"/>
<dbReference type="Pfam" id="PF01425">
    <property type="entry name" value="Amidase"/>
    <property type="match status" value="1"/>
</dbReference>
<dbReference type="InterPro" id="IPR052739">
    <property type="entry name" value="FAAH2"/>
</dbReference>
<sequence>MIKKFNKTLIKLSSLLLLSILTILPMFSLGNNNIEARKNSVYTLTKEEYKKLSAVQMAKLVKEKKVTPKELIDLAYEVIAETDPILNNIIKHDGSSIDAKLKERAYLEAENVKNMDKPFYGVPILVKGITFELKDGVNSQALVYRKDNISKEDNALVKMFTDLGFIPIAQTTIPQLGWINVTNSDLYGVTRNPWDTTKNPGGSSGGTAAGVAIGQTAIGTANDGGGSIRIPSSFSSLIGYFPTGGVIKNNSASEGFKLENFLIAEKMEDVLAIAKALHNPEYKLNDKKLSKDKVIAYTTKTPANTPISPEAIMAVENAVKFLRDMGYTLEEVDYPIDGKAMMMAYYTNASYIGSRVGKFAETLLNRPLEMNDVELLTWALYQAGNKLNSEDINNTKEVLKGFRKTVDEFFDKYQAFITPTTSYPAPSADYNHIPEELKAKMRDMSDLTKEEAIQLIYDQWLPAWTITPFTQLSNVTDTPSISIPTHLTKNRLPLGVLISSGRFDDNIILEIAKLFEDNNRFFLYQDYEK</sequence>
<reference evidence="2 3" key="1">
    <citation type="journal article" date="2009" name="Stand. Genomic Sci.">
        <title>Complete genome sequence of Streptobacillus moniliformis type strain (9901T).</title>
        <authorList>
            <person name="Nolan M."/>
            <person name="Gronow S."/>
            <person name="Lapidus A."/>
            <person name="Ivanova N."/>
            <person name="Copeland A."/>
            <person name="Lucas S."/>
            <person name="Del Rio T.G."/>
            <person name="Chen F."/>
            <person name="Tice H."/>
            <person name="Pitluck S."/>
            <person name="Cheng J.F."/>
            <person name="Sims D."/>
            <person name="Meincke L."/>
            <person name="Bruce D."/>
            <person name="Goodwin L."/>
            <person name="Brettin T."/>
            <person name="Han C."/>
            <person name="Detter J.C."/>
            <person name="Ovchinikova G."/>
            <person name="Pati A."/>
            <person name="Mavromatis K."/>
            <person name="Mikhailova N."/>
            <person name="Chen A."/>
            <person name="Palaniappan K."/>
            <person name="Land M."/>
            <person name="Hauser L."/>
            <person name="Chang Y.J."/>
            <person name="Jeffries C.D."/>
            <person name="Rohde M."/>
            <person name="Sproer C."/>
            <person name="Goker M."/>
            <person name="Bristow J."/>
            <person name="Eisen J.A."/>
            <person name="Markowitz V."/>
            <person name="Hugenholtz P."/>
            <person name="Kyrpides N.C."/>
            <person name="Klenk H.P."/>
            <person name="Chain P."/>
        </authorList>
    </citation>
    <scope>NUCLEOTIDE SEQUENCE [LARGE SCALE GENOMIC DNA]</scope>
    <source>
        <strain evidence="3">ATCC 14647 / DSM 12112 / NCTC 10651 / 9901</strain>
    </source>
</reference>